<sequence>MEEIQGKQQMGWFTNLLQSKVSDVVASEETKKAMDDFFKKVSPDIQNQIQIILKKIGEDNISIGIEQTWYKFLAEISMTMYAVSQAKDWKAITCIIIPFLMHQRISVTLCTEFTERIKDIILDEKTQQANDDDDSSFFGKIEKIFFSVVHLIVNFRLPTLKEVSNFCRISHSWSQGVNGVRNLWNVMNTIFYKLWNWMYKKITGHSYDENLDDYKNWMLEIKSTPTKVNEMKDTKEAFKYVTGLLNKATDMLPIATKLNEVPLFNLQLQMLRSQLNKIDTMSAESDMVIPPMLIYLYGESGLGKSTIIADVAAVLVKADPNIKSDLERLDILSGLDKYMYFRNAETVFFDGLSYKQFIRVYDDIFQKVDSKGKDNPELMELIRTVSAAPMLPHMASLSEKGRYHFHDRFIICTSNVSKPLPMESMSHPQALYNRIGAFKFHVTGNLENPKFERMNVDDDSISEKMSRKEFLSYLPELVEEWFKRQQKVKDDRLAGRDEIIAELKAKIKLNLEVEEQQLQERKAEQQVTKFAINYDTLRYMIERCVIDKFECTCSHLLCLKIKNHLAKVAENMVNLQQIKSVCVNILLVAEEPILHEFVNCTAPLLNTLGEGWAIKIEEEKATICNKIKKFADQSVLNKALVYGLGMSIAGSVAFATYLGMDKIKAYWKWLVNKVKSWFKRKDSKSAIKPDYVEFSRISTGSSARWVFWFKDSFRKNKKLPFVAFDVDEYLEFQPNMPMIHDVEELREYLLSKQGNFVLSESGGKVVKYLEGHGLVQERATKYDPSDVGKRERVIPLPKFMTQEACSDPNFLPIRKKFDRNTWHVVVPQGSRQSRLGNLIGLKGKVFLTFGHLIHAIKQYTNISLFSNGNNYTIKVDFIKIIPMFNDNSDLNVDELTKVMTVKEYIMFQESNRGDVRDAALMVIDDFPIDVVDITSYIIKHSDISVVLDNECQLYNVSTINRPESSTFMMHHGLDIRDNKGEHSSFVMDNFFEYTAVTTGGACGSPLFSLNPTIPRKLCGIHVAGYTECNKGMATCIYIELINQALKAIPAKQQVSCKEYVNLDFIEEFSLREGLHYMGHLPKALVKPTQTQYEKSIFYELLSSSKKSPVHLGPWMDGDVYHDPYMDGIEKYAGISPPTLKIMDITRSFLAQISARSPYKLVNYKRTLNVYESVFGVISLPFLNPINKKSSPGFGWEKHGLKGKKYYISGALDDKYDPPYIDGFLIKRIFERVDAAKQNKKLQTLYILTAKDEKKATGSIKTRLFVNPPMDYTIACRMYFGSFIAWFLQNNVNNGSLIGVNMYGTSVDYIGKRIETYRNVIAGDFKNFDGHERADVLWQVLDVINMWYGNNIEDNKVRHILFIDLVNSEHICWDFVYKLSRSVPSGHPLTSVVNTIYNMLLQIYVYFELAPDNLKSIRLYFMNVTGFYYGDDHVIGVKDTVKGFMTYGNFKQIYKYFGHDYTTSFKNEIDLEQPHDSIVDVIILKRRFIYDKKLLRYIACLDKEVIEEALNWCKKKNNDLCTLLQTVDFVVREASLWEKEYYDFVTTKIFEKLQVMNYNFVYEPYSLLRKRILTCKEVEFEEDLYLL</sequence>
<dbReference type="Pfam" id="PF00680">
    <property type="entry name" value="RdRP_1"/>
    <property type="match status" value="1"/>
</dbReference>
<dbReference type="GO" id="GO:0039694">
    <property type="term" value="P:viral RNA genome replication"/>
    <property type="evidence" value="ECO:0007669"/>
    <property type="project" value="InterPro"/>
</dbReference>
<keyword evidence="1" id="KW-0696">RNA-directed RNA polymerase</keyword>
<reference evidence="12" key="1">
    <citation type="submission" date="2016-07" db="EMBL/GenBank/DDBJ databases">
        <authorList>
            <person name="Greninger A.L."/>
            <person name="Makhsous N."/>
            <person name="Shean R."/>
            <person name="Jerome K."/>
            <person name="Haman K."/>
        </authorList>
    </citation>
    <scope>NUCLEOTIDE SEQUENCE</scope>
    <source>
        <strain evidence="12">M1</strain>
    </source>
</reference>
<keyword evidence="7" id="KW-0788">Thiol protease</keyword>
<dbReference type="EMBL" id="KX580886">
    <property type="protein sequence ID" value="AOC55056.1"/>
    <property type="molecule type" value="Genomic_RNA"/>
</dbReference>
<dbReference type="InterPro" id="IPR009003">
    <property type="entry name" value="Peptidase_S1_PA"/>
</dbReference>
<dbReference type="InterPro" id="IPR014759">
    <property type="entry name" value="Helicase_SF3_ssRNA_vir"/>
</dbReference>
<dbReference type="PROSITE" id="PS51218">
    <property type="entry name" value="SF3_HELICASE_2"/>
    <property type="match status" value="1"/>
</dbReference>
<dbReference type="GO" id="GO:0008234">
    <property type="term" value="F:cysteine-type peptidase activity"/>
    <property type="evidence" value="ECO:0007669"/>
    <property type="project" value="UniProtKB-KW"/>
</dbReference>
<dbReference type="GO" id="GO:0006508">
    <property type="term" value="P:proteolysis"/>
    <property type="evidence" value="ECO:0007669"/>
    <property type="project" value="UniProtKB-KW"/>
</dbReference>
<feature type="domain" description="RdRp catalytic" evidence="10">
    <location>
        <begin position="1317"/>
        <end position="1444"/>
    </location>
</feature>
<keyword evidence="3" id="KW-0808">Transferase</keyword>
<keyword evidence="2" id="KW-0645">Protease</keyword>
<dbReference type="GO" id="GO:0006351">
    <property type="term" value="P:DNA-templated transcription"/>
    <property type="evidence" value="ECO:0007669"/>
    <property type="project" value="InterPro"/>
</dbReference>
<evidence type="ECO:0000256" key="1">
    <source>
        <dbReference type="ARBA" id="ARBA00022484"/>
    </source>
</evidence>
<dbReference type="GO" id="GO:0003724">
    <property type="term" value="F:RNA helicase activity"/>
    <property type="evidence" value="ECO:0007669"/>
    <property type="project" value="InterPro"/>
</dbReference>
<dbReference type="GO" id="GO:0003968">
    <property type="term" value="F:RNA-directed RNA polymerase activity"/>
    <property type="evidence" value="ECO:0007669"/>
    <property type="project" value="UniProtKB-KW"/>
</dbReference>
<evidence type="ECO:0000256" key="9">
    <source>
        <dbReference type="ARBA" id="ARBA00022953"/>
    </source>
</evidence>
<dbReference type="InterPro" id="IPR043504">
    <property type="entry name" value="Peptidase_S1_PA_chymotrypsin"/>
</dbReference>
<dbReference type="InterPro" id="IPR000605">
    <property type="entry name" value="Helicase_SF3_ssDNA/RNA_vir"/>
</dbReference>
<evidence type="ECO:0000256" key="6">
    <source>
        <dbReference type="ARBA" id="ARBA00022801"/>
    </source>
</evidence>
<dbReference type="Gene3D" id="3.30.70.270">
    <property type="match status" value="1"/>
</dbReference>
<evidence type="ECO:0000256" key="3">
    <source>
        <dbReference type="ARBA" id="ARBA00022679"/>
    </source>
</evidence>
<protein>
    <submittedName>
        <fullName evidence="12">Nonstructural protein</fullName>
    </submittedName>
</protein>
<dbReference type="InterPro" id="IPR007094">
    <property type="entry name" value="RNA-dir_pol_PSvirus"/>
</dbReference>
<organism evidence="12">
    <name type="scientific">Griffin dicistrovirus</name>
    <dbReference type="NCBI Taxonomy" id="1888310"/>
    <lineage>
        <taxon>Viruses</taxon>
        <taxon>Riboviria</taxon>
        <taxon>Orthornavirae</taxon>
        <taxon>Pisuviricota</taxon>
        <taxon>Pisoniviricetes</taxon>
        <taxon>Picornavirales</taxon>
        <taxon>Dicistroviridae</taxon>
    </lineage>
</organism>
<dbReference type="SUPFAM" id="SSF50494">
    <property type="entry name" value="Trypsin-like serine proteases"/>
    <property type="match status" value="1"/>
</dbReference>
<evidence type="ECO:0000313" key="12">
    <source>
        <dbReference type="EMBL" id="AOC55056.1"/>
    </source>
</evidence>
<dbReference type="SUPFAM" id="SSF52540">
    <property type="entry name" value="P-loop containing nucleoside triphosphate hydrolases"/>
    <property type="match status" value="1"/>
</dbReference>
<evidence type="ECO:0000256" key="5">
    <source>
        <dbReference type="ARBA" id="ARBA00022741"/>
    </source>
</evidence>
<proteinExistence type="predicted"/>
<evidence type="ECO:0000256" key="2">
    <source>
        <dbReference type="ARBA" id="ARBA00022670"/>
    </source>
</evidence>
<evidence type="ECO:0000256" key="8">
    <source>
        <dbReference type="ARBA" id="ARBA00022840"/>
    </source>
</evidence>
<dbReference type="GO" id="GO:0003723">
    <property type="term" value="F:RNA binding"/>
    <property type="evidence" value="ECO:0007669"/>
    <property type="project" value="InterPro"/>
</dbReference>
<evidence type="ECO:0000256" key="4">
    <source>
        <dbReference type="ARBA" id="ARBA00022695"/>
    </source>
</evidence>
<dbReference type="GO" id="GO:0005524">
    <property type="term" value="F:ATP binding"/>
    <property type="evidence" value="ECO:0007669"/>
    <property type="project" value="UniProtKB-KW"/>
</dbReference>
<name>A0A1B2RVN0_9VIRU</name>
<dbReference type="InterPro" id="IPR043502">
    <property type="entry name" value="DNA/RNA_pol_sf"/>
</dbReference>
<dbReference type="Pfam" id="PF00910">
    <property type="entry name" value="RNA_helicase"/>
    <property type="match status" value="1"/>
</dbReference>
<keyword evidence="6" id="KW-0378">Hydrolase</keyword>
<dbReference type="InterPro" id="IPR001205">
    <property type="entry name" value="RNA-dir_pol_C"/>
</dbReference>
<keyword evidence="5" id="KW-0547">Nucleotide-binding</keyword>
<evidence type="ECO:0000256" key="7">
    <source>
        <dbReference type="ARBA" id="ARBA00022807"/>
    </source>
</evidence>
<keyword evidence="4" id="KW-0548">Nucleotidyltransferase</keyword>
<evidence type="ECO:0000259" key="11">
    <source>
        <dbReference type="PROSITE" id="PS51218"/>
    </source>
</evidence>
<dbReference type="Gene3D" id="2.40.10.10">
    <property type="entry name" value="Trypsin-like serine proteases"/>
    <property type="match status" value="1"/>
</dbReference>
<feature type="domain" description="SF3 helicase" evidence="11">
    <location>
        <begin position="271"/>
        <end position="455"/>
    </location>
</feature>
<keyword evidence="9" id="KW-0693">Viral RNA replication</keyword>
<evidence type="ECO:0000259" key="10">
    <source>
        <dbReference type="PROSITE" id="PS50507"/>
    </source>
</evidence>
<dbReference type="InterPro" id="IPR027417">
    <property type="entry name" value="P-loop_NTPase"/>
</dbReference>
<dbReference type="SUPFAM" id="SSF56672">
    <property type="entry name" value="DNA/RNA polymerases"/>
    <property type="match status" value="1"/>
</dbReference>
<keyword evidence="8" id="KW-0067">ATP-binding</keyword>
<accession>A0A1B2RVN0</accession>
<dbReference type="InterPro" id="IPR043128">
    <property type="entry name" value="Rev_trsase/Diguanyl_cyclase"/>
</dbReference>
<dbReference type="PROSITE" id="PS50507">
    <property type="entry name" value="RDRP_SSRNA_POS"/>
    <property type="match status" value="1"/>
</dbReference>